<dbReference type="InterPro" id="IPR008984">
    <property type="entry name" value="SMAD_FHA_dom_sf"/>
</dbReference>
<dbReference type="AlphaFoldDB" id="A0A379F114"/>
<dbReference type="Gene3D" id="2.60.200.20">
    <property type="match status" value="1"/>
</dbReference>
<protein>
    <submittedName>
        <fullName evidence="2">FHA domain</fullName>
    </submittedName>
</protein>
<dbReference type="Pfam" id="PF00498">
    <property type="entry name" value="FHA"/>
    <property type="match status" value="1"/>
</dbReference>
<accession>A0A379F114</accession>
<dbReference type="CDD" id="cd00060">
    <property type="entry name" value="FHA"/>
    <property type="match status" value="1"/>
</dbReference>
<dbReference type="SUPFAM" id="SSF49879">
    <property type="entry name" value="SMAD/FHA domain"/>
    <property type="match status" value="1"/>
</dbReference>
<dbReference type="InterPro" id="IPR000253">
    <property type="entry name" value="FHA_dom"/>
</dbReference>
<name>A0A379F114_9BACT</name>
<reference evidence="2 3" key="1">
    <citation type="submission" date="2018-06" db="EMBL/GenBank/DDBJ databases">
        <authorList>
            <consortium name="Pathogen Informatics"/>
            <person name="Doyle S."/>
        </authorList>
    </citation>
    <scope>NUCLEOTIDE SEQUENCE [LARGE SCALE GENOMIC DNA]</scope>
    <source>
        <strain evidence="2 3">NCTC13043</strain>
    </source>
</reference>
<feature type="domain" description="FHA" evidence="1">
    <location>
        <begin position="89"/>
        <end position="148"/>
    </location>
</feature>
<evidence type="ECO:0000313" key="2">
    <source>
        <dbReference type="EMBL" id="SUC12321.1"/>
    </source>
</evidence>
<dbReference type="OrthoDB" id="949044at2"/>
<organism evidence="2 3">
    <name type="scientific">Prevotella pallens</name>
    <dbReference type="NCBI Taxonomy" id="60133"/>
    <lineage>
        <taxon>Bacteria</taxon>
        <taxon>Pseudomonadati</taxon>
        <taxon>Bacteroidota</taxon>
        <taxon>Bacteroidia</taxon>
        <taxon>Bacteroidales</taxon>
        <taxon>Prevotellaceae</taxon>
        <taxon>Prevotella</taxon>
    </lineage>
</organism>
<sequence>MKKIRCPKCKNFIIFDETKHTIGQRLSFNCPTCNKQFSIKYGVSTNKDNLPQKKTLDDLNGDTLDYGSLYVIENVFHYKQVLPLQLGKNTIGRYMKGNPITCPIETDDPSVDMTHCSINVTRNKRGILEYELKDGPSNTGTFVDNEILADNERRRISDGTLFTIGATSIILRTKKE</sequence>
<evidence type="ECO:0000259" key="1">
    <source>
        <dbReference type="PROSITE" id="PS50006"/>
    </source>
</evidence>
<dbReference type="GeneID" id="78570628"/>
<dbReference type="PROSITE" id="PS50006">
    <property type="entry name" value="FHA_DOMAIN"/>
    <property type="match status" value="1"/>
</dbReference>
<gene>
    <name evidence="2" type="ORF">NCTC13043_00923</name>
</gene>
<evidence type="ECO:0000313" key="3">
    <source>
        <dbReference type="Proteomes" id="UP000254235"/>
    </source>
</evidence>
<dbReference type="Proteomes" id="UP000254235">
    <property type="component" value="Unassembled WGS sequence"/>
</dbReference>
<proteinExistence type="predicted"/>
<dbReference type="EMBL" id="UGTP01000001">
    <property type="protein sequence ID" value="SUC12321.1"/>
    <property type="molecule type" value="Genomic_DNA"/>
</dbReference>
<dbReference type="RefSeq" id="WP_115083159.1">
    <property type="nucleotide sequence ID" value="NZ_UGTP01000001.1"/>
</dbReference>